<sequence length="260" mass="30019">MKLASNTEVEDDCIAECIIWHFVIIGGIDGFSRFITFLECTDNNKAETLLNCFLRAVQEFGLPLRVKSDKGMENTKIADYMISARGPNRGSMITGKSTHNQRIEHLWRDVYEGVLSFYYDLFYFMEDEEILDIMNDIHIFALHHVFLSKINEKLHIWRNAWATHRVRTVRSSPIRLYTAGLMNNPIDCPLADAENYGAEGTIDLNAAEDNPRPIFVRQSIVTDERCQQELNLKCPTNWTSSKYGIDIYRAAIRIIKHYST</sequence>
<dbReference type="InterPro" id="IPR012337">
    <property type="entry name" value="RNaseH-like_sf"/>
</dbReference>
<dbReference type="InterPro" id="IPR036397">
    <property type="entry name" value="RNaseH_sf"/>
</dbReference>
<dbReference type="Proteomes" id="UP001195483">
    <property type="component" value="Unassembled WGS sequence"/>
</dbReference>
<proteinExistence type="predicted"/>
<feature type="domain" description="Integrase core" evidence="1">
    <location>
        <begin position="17"/>
        <end position="184"/>
    </location>
</feature>
<organism evidence="2 3">
    <name type="scientific">Potamilus streckersoni</name>
    <dbReference type="NCBI Taxonomy" id="2493646"/>
    <lineage>
        <taxon>Eukaryota</taxon>
        <taxon>Metazoa</taxon>
        <taxon>Spiralia</taxon>
        <taxon>Lophotrochozoa</taxon>
        <taxon>Mollusca</taxon>
        <taxon>Bivalvia</taxon>
        <taxon>Autobranchia</taxon>
        <taxon>Heteroconchia</taxon>
        <taxon>Palaeoheterodonta</taxon>
        <taxon>Unionida</taxon>
        <taxon>Unionoidea</taxon>
        <taxon>Unionidae</taxon>
        <taxon>Ambleminae</taxon>
        <taxon>Lampsilini</taxon>
        <taxon>Potamilus</taxon>
    </lineage>
</organism>
<dbReference type="GO" id="GO:0003676">
    <property type="term" value="F:nucleic acid binding"/>
    <property type="evidence" value="ECO:0007669"/>
    <property type="project" value="InterPro"/>
</dbReference>
<comment type="caution">
    <text evidence="2">The sequence shown here is derived from an EMBL/GenBank/DDBJ whole genome shotgun (WGS) entry which is preliminary data.</text>
</comment>
<evidence type="ECO:0000313" key="3">
    <source>
        <dbReference type="Proteomes" id="UP001195483"/>
    </source>
</evidence>
<dbReference type="AlphaFoldDB" id="A0AAE0SGK3"/>
<dbReference type="SUPFAM" id="SSF53098">
    <property type="entry name" value="Ribonuclease H-like"/>
    <property type="match status" value="1"/>
</dbReference>
<accession>A0AAE0SGK3</accession>
<name>A0AAE0SGK3_9BIVA</name>
<keyword evidence="3" id="KW-1185">Reference proteome</keyword>
<dbReference type="PANTHER" id="PTHR46791">
    <property type="entry name" value="EXPRESSED PROTEIN"/>
    <property type="match status" value="1"/>
</dbReference>
<reference evidence="2" key="1">
    <citation type="journal article" date="2021" name="Genome Biol. Evol.">
        <title>A High-Quality Reference Genome for a Parasitic Bivalve with Doubly Uniparental Inheritance (Bivalvia: Unionida).</title>
        <authorList>
            <person name="Smith C.H."/>
        </authorList>
    </citation>
    <scope>NUCLEOTIDE SEQUENCE</scope>
    <source>
        <strain evidence="2">CHS0354</strain>
    </source>
</reference>
<dbReference type="EMBL" id="JAEAOA010001700">
    <property type="protein sequence ID" value="KAK3591318.1"/>
    <property type="molecule type" value="Genomic_DNA"/>
</dbReference>
<evidence type="ECO:0000259" key="1">
    <source>
        <dbReference type="Pfam" id="PF24764"/>
    </source>
</evidence>
<dbReference type="Gene3D" id="3.30.420.10">
    <property type="entry name" value="Ribonuclease H-like superfamily/Ribonuclease H"/>
    <property type="match status" value="1"/>
</dbReference>
<reference evidence="2" key="2">
    <citation type="journal article" date="2021" name="Genome Biol. Evol.">
        <title>Developing a high-quality reference genome for a parasitic bivalve with doubly uniparental inheritance (Bivalvia: Unionida).</title>
        <authorList>
            <person name="Smith C.H."/>
        </authorList>
    </citation>
    <scope>NUCLEOTIDE SEQUENCE</scope>
    <source>
        <strain evidence="2">CHS0354</strain>
        <tissue evidence="2">Mantle</tissue>
    </source>
</reference>
<protein>
    <recommendedName>
        <fullName evidence="1">Integrase core domain-containing protein</fullName>
    </recommendedName>
</protein>
<dbReference type="InterPro" id="IPR058913">
    <property type="entry name" value="Integrase_dom_put"/>
</dbReference>
<dbReference type="PANTHER" id="PTHR46791:SF5">
    <property type="entry name" value="CLR5 DOMAIN-CONTAINING PROTEIN-RELATED"/>
    <property type="match status" value="1"/>
</dbReference>
<gene>
    <name evidence="2" type="ORF">CHS0354_028426</name>
</gene>
<reference evidence="2" key="3">
    <citation type="submission" date="2023-05" db="EMBL/GenBank/DDBJ databases">
        <authorList>
            <person name="Smith C.H."/>
        </authorList>
    </citation>
    <scope>NUCLEOTIDE SEQUENCE</scope>
    <source>
        <strain evidence="2">CHS0354</strain>
        <tissue evidence="2">Mantle</tissue>
    </source>
</reference>
<dbReference type="Pfam" id="PF24764">
    <property type="entry name" value="rva_4"/>
    <property type="match status" value="1"/>
</dbReference>
<evidence type="ECO:0000313" key="2">
    <source>
        <dbReference type="EMBL" id="KAK3591318.1"/>
    </source>
</evidence>